<feature type="transmembrane region" description="Helical" evidence="10">
    <location>
        <begin position="12"/>
        <end position="36"/>
    </location>
</feature>
<evidence type="ECO:0000256" key="7">
    <source>
        <dbReference type="ARBA" id="ARBA00023033"/>
    </source>
</evidence>
<evidence type="ECO:0000256" key="5">
    <source>
        <dbReference type="ARBA" id="ARBA00023002"/>
    </source>
</evidence>
<dbReference type="OrthoDB" id="1470350at2759"/>
<organism evidence="11 12">
    <name type="scientific">Penicillium salamii</name>
    <dbReference type="NCBI Taxonomy" id="1612424"/>
    <lineage>
        <taxon>Eukaryota</taxon>
        <taxon>Fungi</taxon>
        <taxon>Dikarya</taxon>
        <taxon>Ascomycota</taxon>
        <taxon>Pezizomycotina</taxon>
        <taxon>Eurotiomycetes</taxon>
        <taxon>Eurotiomycetidae</taxon>
        <taxon>Eurotiales</taxon>
        <taxon>Aspergillaceae</taxon>
        <taxon>Penicillium</taxon>
    </lineage>
</organism>
<dbReference type="InterPro" id="IPR050121">
    <property type="entry name" value="Cytochrome_P450_monoxygenase"/>
</dbReference>
<reference evidence="11" key="1">
    <citation type="submission" date="2021-07" db="EMBL/GenBank/DDBJ databases">
        <authorList>
            <person name="Branca A.L. A."/>
        </authorList>
    </citation>
    <scope>NUCLEOTIDE SEQUENCE</scope>
</reference>
<comment type="similarity">
    <text evidence="2 9">Belongs to the cytochrome P450 family.</text>
</comment>
<evidence type="ECO:0000256" key="3">
    <source>
        <dbReference type="ARBA" id="ARBA00022617"/>
    </source>
</evidence>
<dbReference type="Proteomes" id="UP001152649">
    <property type="component" value="Unassembled WGS sequence"/>
</dbReference>
<dbReference type="Pfam" id="PF00067">
    <property type="entry name" value="p450"/>
    <property type="match status" value="1"/>
</dbReference>
<dbReference type="PRINTS" id="PR00385">
    <property type="entry name" value="P450"/>
</dbReference>
<evidence type="ECO:0000313" key="11">
    <source>
        <dbReference type="EMBL" id="CAG8424407.1"/>
    </source>
</evidence>
<keyword evidence="7 9" id="KW-0503">Monooxygenase</keyword>
<protein>
    <submittedName>
        <fullName evidence="11">Uncharacterized protein</fullName>
    </submittedName>
</protein>
<dbReference type="EMBL" id="CAJVPG010000445">
    <property type="protein sequence ID" value="CAG8424407.1"/>
    <property type="molecule type" value="Genomic_DNA"/>
</dbReference>
<dbReference type="PANTHER" id="PTHR24305:SF237">
    <property type="entry name" value="CYTOCHROME P450 MONOOXYGENASE ATNE-RELATED"/>
    <property type="match status" value="1"/>
</dbReference>
<evidence type="ECO:0000256" key="9">
    <source>
        <dbReference type="RuleBase" id="RU000461"/>
    </source>
</evidence>
<dbReference type="GO" id="GO:0005506">
    <property type="term" value="F:iron ion binding"/>
    <property type="evidence" value="ECO:0007669"/>
    <property type="project" value="InterPro"/>
</dbReference>
<gene>
    <name evidence="11" type="ORF">PSALAMII_LOCUS10230</name>
</gene>
<keyword evidence="10" id="KW-0812">Transmembrane</keyword>
<name>A0A9W4K210_9EURO</name>
<keyword evidence="6 8" id="KW-0408">Iron</keyword>
<evidence type="ECO:0000256" key="10">
    <source>
        <dbReference type="SAM" id="Phobius"/>
    </source>
</evidence>
<evidence type="ECO:0000256" key="2">
    <source>
        <dbReference type="ARBA" id="ARBA00010617"/>
    </source>
</evidence>
<evidence type="ECO:0000256" key="8">
    <source>
        <dbReference type="PIRSR" id="PIRSR602401-1"/>
    </source>
</evidence>
<sequence>MAFFECDIAELYGTQLSMCLILFLALSAFCILVTVIRRIYFHPLSHHPGPWLAAATHWYPAFYAWRGTLHTHNRHCHDRYGPVFRSGPNELSFDSSRSLRDIYAASQEVIGKPDIWQCFSVDPSEPTILSTVDNEEHKFKHRTISEMFSLRRAAGNEERMRPHIDHFIDLLGAGEHDLQDLCNWLSLDIISDLLYGDSLSLLRSAEFRWVVSAYRNMSRWVMTCMVQPRFRYLIFLYRIVPSFGSIIKLGRWTRSKSRTRLTAGVEQDDLFALFRGAKDKKTDRTYTEDRIWTESVLLLAAGSDTTSTTMGAVFFYLIHHPKILHQATMGVRKIFNDEKEITSGPRLASCIYLRACIREVMRLVPAVPNLSPRVVRAKMAEIDGCIVHKNTNVGVSLSSYNRNQAIFEKENEFQPERWLSLDGKQLSLEFFRSFGEGPRRCVGMNLALLELELVIARALFRYDLSSPPRGRSSESLRTADQGKHEFAFDALAVASGRAGQVSPGSFMEKKPNFP</sequence>
<dbReference type="InterPro" id="IPR017972">
    <property type="entry name" value="Cyt_P450_CS"/>
</dbReference>
<dbReference type="SUPFAM" id="SSF48264">
    <property type="entry name" value="Cytochrome P450"/>
    <property type="match status" value="1"/>
</dbReference>
<proteinExistence type="inferred from homology"/>
<accession>A0A9W4K210</accession>
<dbReference type="GO" id="GO:0004497">
    <property type="term" value="F:monooxygenase activity"/>
    <property type="evidence" value="ECO:0007669"/>
    <property type="project" value="UniProtKB-KW"/>
</dbReference>
<dbReference type="GO" id="GO:0043386">
    <property type="term" value="P:mycotoxin biosynthetic process"/>
    <property type="evidence" value="ECO:0007669"/>
    <property type="project" value="UniProtKB-ARBA"/>
</dbReference>
<feature type="binding site" description="axial binding residue" evidence="8">
    <location>
        <position position="441"/>
    </location>
    <ligand>
        <name>heme</name>
        <dbReference type="ChEBI" id="CHEBI:30413"/>
    </ligand>
    <ligandPart>
        <name>Fe</name>
        <dbReference type="ChEBI" id="CHEBI:18248"/>
    </ligandPart>
</feature>
<dbReference type="PROSITE" id="PS00086">
    <property type="entry name" value="CYTOCHROME_P450"/>
    <property type="match status" value="1"/>
</dbReference>
<dbReference type="InterPro" id="IPR002401">
    <property type="entry name" value="Cyt_P450_E_grp-I"/>
</dbReference>
<evidence type="ECO:0000256" key="1">
    <source>
        <dbReference type="ARBA" id="ARBA00001971"/>
    </source>
</evidence>
<dbReference type="PANTHER" id="PTHR24305">
    <property type="entry name" value="CYTOCHROME P450"/>
    <property type="match status" value="1"/>
</dbReference>
<keyword evidence="5 9" id="KW-0560">Oxidoreductase</keyword>
<dbReference type="Gene3D" id="1.10.630.10">
    <property type="entry name" value="Cytochrome P450"/>
    <property type="match status" value="1"/>
</dbReference>
<keyword evidence="10" id="KW-0472">Membrane</keyword>
<evidence type="ECO:0000256" key="6">
    <source>
        <dbReference type="ARBA" id="ARBA00023004"/>
    </source>
</evidence>
<keyword evidence="12" id="KW-1185">Reference proteome</keyword>
<dbReference type="InterPro" id="IPR001128">
    <property type="entry name" value="Cyt_P450"/>
</dbReference>
<comment type="caution">
    <text evidence="11">The sequence shown here is derived from an EMBL/GenBank/DDBJ whole genome shotgun (WGS) entry which is preliminary data.</text>
</comment>
<evidence type="ECO:0000256" key="4">
    <source>
        <dbReference type="ARBA" id="ARBA00022723"/>
    </source>
</evidence>
<keyword evidence="4 8" id="KW-0479">Metal-binding</keyword>
<keyword evidence="3 8" id="KW-0349">Heme</keyword>
<dbReference type="PRINTS" id="PR00463">
    <property type="entry name" value="EP450I"/>
</dbReference>
<dbReference type="AlphaFoldDB" id="A0A9W4K210"/>
<keyword evidence="10" id="KW-1133">Transmembrane helix</keyword>
<dbReference type="InterPro" id="IPR036396">
    <property type="entry name" value="Cyt_P450_sf"/>
</dbReference>
<dbReference type="GO" id="GO:0016705">
    <property type="term" value="F:oxidoreductase activity, acting on paired donors, with incorporation or reduction of molecular oxygen"/>
    <property type="evidence" value="ECO:0007669"/>
    <property type="project" value="InterPro"/>
</dbReference>
<evidence type="ECO:0000313" key="12">
    <source>
        <dbReference type="Proteomes" id="UP001152649"/>
    </source>
</evidence>
<dbReference type="GO" id="GO:0020037">
    <property type="term" value="F:heme binding"/>
    <property type="evidence" value="ECO:0007669"/>
    <property type="project" value="InterPro"/>
</dbReference>
<comment type="cofactor">
    <cofactor evidence="1 8">
        <name>heme</name>
        <dbReference type="ChEBI" id="CHEBI:30413"/>
    </cofactor>
</comment>